<proteinExistence type="predicted"/>
<evidence type="ECO:0000313" key="1">
    <source>
        <dbReference type="EMBL" id="VEL30680.1"/>
    </source>
</evidence>
<gene>
    <name evidence="1" type="ORF">PXEA_LOCUS24120</name>
</gene>
<protein>
    <submittedName>
        <fullName evidence="1">Uncharacterized protein</fullName>
    </submittedName>
</protein>
<organism evidence="1 2">
    <name type="scientific">Protopolystoma xenopodis</name>
    <dbReference type="NCBI Taxonomy" id="117903"/>
    <lineage>
        <taxon>Eukaryota</taxon>
        <taxon>Metazoa</taxon>
        <taxon>Spiralia</taxon>
        <taxon>Lophotrochozoa</taxon>
        <taxon>Platyhelminthes</taxon>
        <taxon>Monogenea</taxon>
        <taxon>Polyopisthocotylea</taxon>
        <taxon>Polystomatidea</taxon>
        <taxon>Polystomatidae</taxon>
        <taxon>Protopolystoma</taxon>
    </lineage>
</organism>
<comment type="caution">
    <text evidence="1">The sequence shown here is derived from an EMBL/GenBank/DDBJ whole genome shotgun (WGS) entry which is preliminary data.</text>
</comment>
<dbReference type="EMBL" id="CAAALY010114457">
    <property type="protein sequence ID" value="VEL30680.1"/>
    <property type="molecule type" value="Genomic_DNA"/>
</dbReference>
<sequence>MLTGYVLRRFWIRHYEVSSAPPNNIPSNREIHSAPSTDISSDNFAFEAKPCYQTLPTFHKDKLQLGAKARAAQ</sequence>
<dbReference type="Proteomes" id="UP000784294">
    <property type="component" value="Unassembled WGS sequence"/>
</dbReference>
<name>A0A448X8K1_9PLAT</name>
<accession>A0A448X8K1</accession>
<evidence type="ECO:0000313" key="2">
    <source>
        <dbReference type="Proteomes" id="UP000784294"/>
    </source>
</evidence>
<keyword evidence="2" id="KW-1185">Reference proteome</keyword>
<reference evidence="1" key="1">
    <citation type="submission" date="2018-11" db="EMBL/GenBank/DDBJ databases">
        <authorList>
            <consortium name="Pathogen Informatics"/>
        </authorList>
    </citation>
    <scope>NUCLEOTIDE SEQUENCE</scope>
</reference>
<dbReference type="AlphaFoldDB" id="A0A448X8K1"/>